<evidence type="ECO:0000313" key="2">
    <source>
        <dbReference type="EMBL" id="MCC3298224.1"/>
    </source>
</evidence>
<reference evidence="2" key="1">
    <citation type="submission" date="2021-10" db="EMBL/GenBank/DDBJ databases">
        <title>Novel species in genus Arthrobacter.</title>
        <authorList>
            <person name="Liu Y."/>
        </authorList>
    </citation>
    <scope>NUCLEOTIDE SEQUENCE</scope>
    <source>
        <strain evidence="2">Zg-Y453</strain>
    </source>
</reference>
<dbReference type="Pfam" id="PF06993">
    <property type="entry name" value="DUF1304"/>
    <property type="match status" value="1"/>
</dbReference>
<organism evidence="2 3">
    <name type="scientific">Arthrobacter caoxuetaonis</name>
    <dbReference type="NCBI Taxonomy" id="2886935"/>
    <lineage>
        <taxon>Bacteria</taxon>
        <taxon>Bacillati</taxon>
        <taxon>Actinomycetota</taxon>
        <taxon>Actinomycetes</taxon>
        <taxon>Micrococcales</taxon>
        <taxon>Micrococcaceae</taxon>
        <taxon>Arthrobacter</taxon>
    </lineage>
</organism>
<accession>A0A9X1MDV7</accession>
<feature type="transmembrane region" description="Helical" evidence="1">
    <location>
        <begin position="109"/>
        <end position="126"/>
    </location>
</feature>
<evidence type="ECO:0000313" key="3">
    <source>
        <dbReference type="Proteomes" id="UP001139158"/>
    </source>
</evidence>
<dbReference type="RefSeq" id="WP_227896100.1">
    <property type="nucleotide sequence ID" value="NZ_CP099466.1"/>
</dbReference>
<dbReference type="PANTHER" id="PTHR38446">
    <property type="entry name" value="BLL0914 PROTEIN"/>
    <property type="match status" value="1"/>
</dbReference>
<proteinExistence type="predicted"/>
<keyword evidence="1" id="KW-1133">Transmembrane helix</keyword>
<feature type="transmembrane region" description="Helical" evidence="1">
    <location>
        <begin position="81"/>
        <end position="103"/>
    </location>
</feature>
<dbReference type="AlphaFoldDB" id="A0A9X1MDV7"/>
<evidence type="ECO:0000256" key="1">
    <source>
        <dbReference type="SAM" id="Phobius"/>
    </source>
</evidence>
<keyword evidence="1" id="KW-0812">Transmembrane</keyword>
<sequence>MLVAAAILTVVSAAVHFYFFFLESLRWTAAETMGVYGITSEQDAETTQPLAYTQGFYNLFLGVGAVLGVLLIGVGNPAAGLTLMSFSTACMVLASVVLLAGRWPLGRIALIRGIPALLALLLTLIGA</sequence>
<name>A0A9X1MDV7_9MICC</name>
<dbReference type="PANTHER" id="PTHR38446:SF1">
    <property type="entry name" value="BLL0914 PROTEIN"/>
    <property type="match status" value="1"/>
</dbReference>
<dbReference type="InterPro" id="IPR009732">
    <property type="entry name" value="DUF1304"/>
</dbReference>
<keyword evidence="3" id="KW-1185">Reference proteome</keyword>
<dbReference type="EMBL" id="JAJFZV010000010">
    <property type="protein sequence ID" value="MCC3298224.1"/>
    <property type="molecule type" value="Genomic_DNA"/>
</dbReference>
<feature type="transmembrane region" description="Helical" evidence="1">
    <location>
        <begin position="55"/>
        <end position="74"/>
    </location>
</feature>
<gene>
    <name evidence="2" type="ORF">LJ757_10445</name>
</gene>
<dbReference type="Proteomes" id="UP001139158">
    <property type="component" value="Unassembled WGS sequence"/>
</dbReference>
<protein>
    <submittedName>
        <fullName evidence="2">DUF1304 domain-containing protein</fullName>
    </submittedName>
</protein>
<keyword evidence="1" id="KW-0472">Membrane</keyword>
<comment type="caution">
    <text evidence="2">The sequence shown here is derived from an EMBL/GenBank/DDBJ whole genome shotgun (WGS) entry which is preliminary data.</text>
</comment>